<dbReference type="InterPro" id="IPR000269">
    <property type="entry name" value="Cu_amine_oxidase"/>
</dbReference>
<feature type="active site" description="Proton acceptor" evidence="9">
    <location>
        <position position="330"/>
    </location>
</feature>
<feature type="active site" description="Schiff-base intermediate with substrate; via topaquinone" evidence="9">
    <location>
        <position position="414"/>
    </location>
</feature>
<comment type="caution">
    <text evidence="15">The sequence shown here is derived from an EMBL/GenBank/DDBJ whole genome shotgun (WGS) entry which is preliminary data.</text>
</comment>
<organism evidence="15 16">
    <name type="scientific">Sphaceloma murrayae</name>
    <dbReference type="NCBI Taxonomy" id="2082308"/>
    <lineage>
        <taxon>Eukaryota</taxon>
        <taxon>Fungi</taxon>
        <taxon>Dikarya</taxon>
        <taxon>Ascomycota</taxon>
        <taxon>Pezizomycotina</taxon>
        <taxon>Dothideomycetes</taxon>
        <taxon>Dothideomycetidae</taxon>
        <taxon>Myriangiales</taxon>
        <taxon>Elsinoaceae</taxon>
        <taxon>Sphaceloma</taxon>
    </lineage>
</organism>
<reference evidence="15 16" key="1">
    <citation type="submission" date="2017-06" db="EMBL/GenBank/DDBJ databases">
        <title>Draft genome sequence of a variant of Elsinoe murrayae.</title>
        <authorList>
            <person name="Cheng Q."/>
        </authorList>
    </citation>
    <scope>NUCLEOTIDE SEQUENCE [LARGE SCALE GENOMIC DNA]</scope>
    <source>
        <strain evidence="15 16">CQ-2017a</strain>
    </source>
</reference>
<feature type="domain" description="Copper amine oxidase catalytic" evidence="12">
    <location>
        <begin position="253"/>
        <end position="626"/>
    </location>
</feature>
<evidence type="ECO:0000256" key="3">
    <source>
        <dbReference type="ARBA" id="ARBA00011738"/>
    </source>
</evidence>
<comment type="cofactor">
    <cofactor evidence="11">
        <name>Cu cation</name>
        <dbReference type="ChEBI" id="CHEBI:23378"/>
    </cofactor>
    <text evidence="11">Contains 1 topaquinone per subunit.</text>
</comment>
<dbReference type="Pfam" id="PF02727">
    <property type="entry name" value="Cu_amine_oxidN2"/>
    <property type="match status" value="1"/>
</dbReference>
<dbReference type="EC" id="1.4.3.-" evidence="11"/>
<evidence type="ECO:0000256" key="1">
    <source>
        <dbReference type="ARBA" id="ARBA00001935"/>
    </source>
</evidence>
<keyword evidence="8" id="KW-1015">Disulfide bond</keyword>
<keyword evidence="5 9" id="KW-0801">TPQ</keyword>
<evidence type="ECO:0000256" key="10">
    <source>
        <dbReference type="PIRSR" id="PIRSR600269-51"/>
    </source>
</evidence>
<comment type="PTM">
    <text evidence="10 11">Topaquinone (TPQ) is generated by copper-dependent autoxidation of a specific tyrosyl residue.</text>
</comment>
<gene>
    <name evidence="15" type="ORF">CAC42_2934</name>
</gene>
<evidence type="ECO:0000256" key="9">
    <source>
        <dbReference type="PIRSR" id="PIRSR600269-50"/>
    </source>
</evidence>
<dbReference type="InterPro" id="IPR036460">
    <property type="entry name" value="Cu_amine_oxidase_C_sf"/>
</dbReference>
<dbReference type="Pfam" id="PF01179">
    <property type="entry name" value="Cu_amine_oxid"/>
    <property type="match status" value="2"/>
</dbReference>
<dbReference type="GO" id="GO:0048038">
    <property type="term" value="F:quinone binding"/>
    <property type="evidence" value="ECO:0007669"/>
    <property type="project" value="InterPro"/>
</dbReference>
<dbReference type="Pfam" id="PF02728">
    <property type="entry name" value="Cu_amine_oxidN3"/>
    <property type="match status" value="1"/>
</dbReference>
<comment type="cofactor">
    <cofactor evidence="1">
        <name>Cu cation</name>
        <dbReference type="ChEBI" id="CHEBI:23378"/>
    </cofactor>
</comment>
<feature type="domain" description="Copper amine oxidase catalytic" evidence="12">
    <location>
        <begin position="659"/>
        <end position="688"/>
    </location>
</feature>
<keyword evidence="7 11" id="KW-0186">Copper</keyword>
<dbReference type="Gene3D" id="2.70.98.20">
    <property type="entry name" value="Copper amine oxidase, catalytic domain"/>
    <property type="match status" value="1"/>
</dbReference>
<dbReference type="PROSITE" id="PS01164">
    <property type="entry name" value="COPPER_AMINE_OXID_1"/>
    <property type="match status" value="1"/>
</dbReference>
<dbReference type="InterPro" id="IPR049948">
    <property type="entry name" value="Cu_Am_ox_TPQ-bd"/>
</dbReference>
<evidence type="ECO:0000256" key="4">
    <source>
        <dbReference type="ARBA" id="ARBA00022723"/>
    </source>
</evidence>
<dbReference type="EMBL" id="NKHZ01000018">
    <property type="protein sequence ID" value="PNS20689.1"/>
    <property type="molecule type" value="Genomic_DNA"/>
</dbReference>
<dbReference type="PANTHER" id="PTHR10638">
    <property type="entry name" value="COPPER AMINE OXIDASE"/>
    <property type="match status" value="1"/>
</dbReference>
<evidence type="ECO:0000256" key="8">
    <source>
        <dbReference type="ARBA" id="ARBA00023157"/>
    </source>
</evidence>
<dbReference type="GO" id="GO:0008131">
    <property type="term" value="F:primary methylamine oxidase activity"/>
    <property type="evidence" value="ECO:0007669"/>
    <property type="project" value="InterPro"/>
</dbReference>
<dbReference type="InterPro" id="IPR015798">
    <property type="entry name" value="Cu_amine_oxidase_C"/>
</dbReference>
<keyword evidence="4 11" id="KW-0479">Metal-binding</keyword>
<evidence type="ECO:0000259" key="14">
    <source>
        <dbReference type="Pfam" id="PF02728"/>
    </source>
</evidence>
<comment type="subunit">
    <text evidence="3">Homodimer.</text>
</comment>
<dbReference type="OrthoDB" id="5379943at2759"/>
<evidence type="ECO:0000256" key="11">
    <source>
        <dbReference type="RuleBase" id="RU000672"/>
    </source>
</evidence>
<feature type="domain" description="Copper amine oxidase N2-terminal" evidence="13">
    <location>
        <begin position="25"/>
        <end position="108"/>
    </location>
</feature>
<evidence type="ECO:0000256" key="2">
    <source>
        <dbReference type="ARBA" id="ARBA00007983"/>
    </source>
</evidence>
<dbReference type="PANTHER" id="PTHR10638:SF33">
    <property type="entry name" value="AMINE OXIDASE"/>
    <property type="match status" value="1"/>
</dbReference>
<feature type="domain" description="Copper amine oxidase N3-terminal" evidence="14">
    <location>
        <begin position="123"/>
        <end position="215"/>
    </location>
</feature>
<dbReference type="InterPro" id="IPR015802">
    <property type="entry name" value="Cu_amine_oxidase_N3"/>
</dbReference>
<dbReference type="GO" id="GO:0005507">
    <property type="term" value="F:copper ion binding"/>
    <property type="evidence" value="ECO:0007669"/>
    <property type="project" value="InterPro"/>
</dbReference>
<keyword evidence="16" id="KW-1185">Reference proteome</keyword>
<sequence length="741" mass="81781">MAPTLEDTPLPSPPATKAGAPHIFAPLSADEIKYAASLLSKSWPAGTQIYFRAITLEEPVKAEAIKYLEAEQTGTALPSIDRKAFVGYHIVNTDKLHDAIVNLSTQIVEKNVRLGKNVHASLSNEEILAIEKIALQDAGVQAAIAKLKLPEGTVIVCDPWPYGSDGVGDDERRWQCFMYMRDPSNSGEEDSNHYSLPLSISPVIDGVTRKVIRIDYMPTGTDANPKEPEAWKPKPANEYINSYHELRKDLKPLQVVQPEGASFTVSTQGTLSTLSWQKWTFKIGFNQREGMVLYDVRYENRPLFYRVSLSDMNIPYADPRHPFHKKSAFDLGDAGAGIMANDLQLGCDCLGSIHYLSSVLSDEVGGTLDMPNCVCIHEQDNGLLWKHTNYRTGRAAVARNRELIIQSIITVANYEYILAFQFNQAGELAYEVRATGILSTQPIDEDISVPWGTVVHPGVLAAHHQHIFSLRIDPMIEGHANRIVYDEALPLPRSDLNPHGTGYITQETVIDTSGGYDLDIDKNRVFKIQNSAVKNPVNGKAVGYKIVAPPFQKILSDKESFNYKRAEFSDRNLYVVKYRDDELFAGGKYTNQSRGGTGVRSWAERRDGVKDEDLVVFVQFGINHVSASVYIFMPTFFPSPLHGHPYGHSSGGLTLRAQIPRIEDFPVMPSEIIKVMLKPVNFFDKNPGIDVPPSTQAFNKSTLLSEQHHQPSAVGTVNGNGGICCSDGTNGNGTNGGSGTH</sequence>
<dbReference type="Gene3D" id="3.10.450.40">
    <property type="match status" value="2"/>
</dbReference>
<dbReference type="InterPro" id="IPR015800">
    <property type="entry name" value="Cu_amine_oxidase_N2"/>
</dbReference>
<dbReference type="InParanoid" id="A0A2K1R063"/>
<proteinExistence type="inferred from homology"/>
<accession>A0A2K1R063</accession>
<dbReference type="InterPro" id="IPR016182">
    <property type="entry name" value="Cu_amine_oxidase_N-reg"/>
</dbReference>
<evidence type="ECO:0000256" key="5">
    <source>
        <dbReference type="ARBA" id="ARBA00022772"/>
    </source>
</evidence>
<evidence type="ECO:0000313" key="15">
    <source>
        <dbReference type="EMBL" id="PNS20689.1"/>
    </source>
</evidence>
<evidence type="ECO:0000313" key="16">
    <source>
        <dbReference type="Proteomes" id="UP000243797"/>
    </source>
</evidence>
<dbReference type="SUPFAM" id="SSF54416">
    <property type="entry name" value="Amine oxidase N-terminal region"/>
    <property type="match status" value="2"/>
</dbReference>
<dbReference type="GO" id="GO:0009308">
    <property type="term" value="P:amine metabolic process"/>
    <property type="evidence" value="ECO:0007669"/>
    <property type="project" value="UniProtKB-UniRule"/>
</dbReference>
<evidence type="ECO:0000256" key="7">
    <source>
        <dbReference type="ARBA" id="ARBA00023008"/>
    </source>
</evidence>
<name>A0A2K1R063_9PEZI</name>
<dbReference type="FunFam" id="2.70.98.20:FF:000001">
    <property type="entry name" value="Amine oxidase"/>
    <property type="match status" value="1"/>
</dbReference>
<keyword evidence="6 11" id="KW-0560">Oxidoreductase</keyword>
<protein>
    <recommendedName>
        <fullName evidence="11">Amine oxidase</fullName>
        <ecNumber evidence="11">1.4.3.-</ecNumber>
    </recommendedName>
</protein>
<feature type="modified residue" description="2',4',5'-topaquinone" evidence="10">
    <location>
        <position position="414"/>
    </location>
</feature>
<evidence type="ECO:0000259" key="13">
    <source>
        <dbReference type="Pfam" id="PF02727"/>
    </source>
</evidence>
<dbReference type="AlphaFoldDB" id="A0A2K1R063"/>
<dbReference type="Proteomes" id="UP000243797">
    <property type="component" value="Unassembled WGS sequence"/>
</dbReference>
<dbReference type="SUPFAM" id="SSF49998">
    <property type="entry name" value="Amine oxidase catalytic domain"/>
    <property type="match status" value="1"/>
</dbReference>
<dbReference type="STRING" id="2082308.A0A2K1R063"/>
<comment type="similarity">
    <text evidence="2 11">Belongs to the copper/topaquinone oxidase family.</text>
</comment>
<evidence type="ECO:0000256" key="6">
    <source>
        <dbReference type="ARBA" id="ARBA00023002"/>
    </source>
</evidence>
<evidence type="ECO:0000259" key="12">
    <source>
        <dbReference type="Pfam" id="PF01179"/>
    </source>
</evidence>